<dbReference type="EMBL" id="JAEACQ010000347">
    <property type="protein sequence ID" value="MBL7632718.1"/>
    <property type="molecule type" value="Genomic_DNA"/>
</dbReference>
<dbReference type="InterPro" id="IPR008538">
    <property type="entry name" value="Uma2"/>
</dbReference>
<dbReference type="AlphaFoldDB" id="A0A937RI83"/>
<dbReference type="Gene3D" id="3.90.1570.10">
    <property type="entry name" value="tt1808, chain A"/>
    <property type="match status" value="1"/>
</dbReference>
<name>A0A937RI83_9ACTN</name>
<evidence type="ECO:0000313" key="4">
    <source>
        <dbReference type="Proteomes" id="UP000604475"/>
    </source>
</evidence>
<keyword evidence="3" id="KW-0378">Hydrolase</keyword>
<dbReference type="Pfam" id="PF05685">
    <property type="entry name" value="Uma2"/>
    <property type="match status" value="1"/>
</dbReference>
<dbReference type="GO" id="GO:0004519">
    <property type="term" value="F:endonuclease activity"/>
    <property type="evidence" value="ECO:0007669"/>
    <property type="project" value="UniProtKB-KW"/>
</dbReference>
<dbReference type="InterPro" id="IPR012296">
    <property type="entry name" value="Nuclease_put_TT1808"/>
</dbReference>
<evidence type="ECO:0000259" key="2">
    <source>
        <dbReference type="Pfam" id="PF05685"/>
    </source>
</evidence>
<proteinExistence type="predicted"/>
<feature type="domain" description="Putative restriction endonuclease" evidence="2">
    <location>
        <begin position="52"/>
        <end position="115"/>
    </location>
</feature>
<evidence type="ECO:0000313" key="3">
    <source>
        <dbReference type="EMBL" id="MBL7632718.1"/>
    </source>
</evidence>
<keyword evidence="4" id="KW-1185">Reference proteome</keyword>
<dbReference type="RefSeq" id="WP_203010364.1">
    <property type="nucleotide sequence ID" value="NZ_JADWYV010000101.1"/>
</dbReference>
<organism evidence="3 4">
    <name type="scientific">Frankia nepalensis</name>
    <dbReference type="NCBI Taxonomy" id="1836974"/>
    <lineage>
        <taxon>Bacteria</taxon>
        <taxon>Bacillati</taxon>
        <taxon>Actinomycetota</taxon>
        <taxon>Actinomycetes</taxon>
        <taxon>Frankiales</taxon>
        <taxon>Frankiaceae</taxon>
        <taxon>Frankia</taxon>
    </lineage>
</organism>
<reference evidence="3" key="1">
    <citation type="submission" date="2020-12" db="EMBL/GenBank/DDBJ databases">
        <title>Genomic characterization of non-nitrogen-fixing Frankia strains.</title>
        <authorList>
            <person name="Carlos-Shanley C."/>
            <person name="Guerra T."/>
            <person name="Hahn D."/>
        </authorList>
    </citation>
    <scope>NUCLEOTIDE SEQUENCE</scope>
    <source>
        <strain evidence="3">CN6</strain>
    </source>
</reference>
<protein>
    <submittedName>
        <fullName evidence="3">Uma2 family endonuclease</fullName>
    </submittedName>
</protein>
<gene>
    <name evidence="3" type="ORF">I7412_37310</name>
</gene>
<keyword evidence="3" id="KW-0255">Endonuclease</keyword>
<feature type="region of interest" description="Disordered" evidence="1">
    <location>
        <begin position="20"/>
        <end position="57"/>
    </location>
</feature>
<accession>A0A937RI83</accession>
<dbReference type="Proteomes" id="UP000604475">
    <property type="component" value="Unassembled WGS sequence"/>
</dbReference>
<sequence>MLGTGQTHGGLAWVDGAMRQSPAAHAGSAARSLTARGRPPGDRGGLPRLRQRREDRGRKITEHALAGIPQYWIINFDPEPRIQILRLTDDLGRYGTPQVFSGDDTVKIENPFPASFPSSDLQDFT</sequence>
<keyword evidence="3" id="KW-0540">Nuclease</keyword>
<evidence type="ECO:0000256" key="1">
    <source>
        <dbReference type="SAM" id="MobiDB-lite"/>
    </source>
</evidence>
<comment type="caution">
    <text evidence="3">The sequence shown here is derived from an EMBL/GenBank/DDBJ whole genome shotgun (WGS) entry which is preliminary data.</text>
</comment>